<dbReference type="EMBL" id="MU853241">
    <property type="protein sequence ID" value="KAK4120064.1"/>
    <property type="molecule type" value="Genomic_DNA"/>
</dbReference>
<evidence type="ECO:0000313" key="3">
    <source>
        <dbReference type="Proteomes" id="UP001302602"/>
    </source>
</evidence>
<dbReference type="Proteomes" id="UP001302602">
    <property type="component" value="Unassembled WGS sequence"/>
</dbReference>
<reference evidence="2" key="1">
    <citation type="journal article" date="2023" name="Mol. Phylogenet. Evol.">
        <title>Genome-scale phylogeny and comparative genomics of the fungal order Sordariales.</title>
        <authorList>
            <person name="Hensen N."/>
            <person name="Bonometti L."/>
            <person name="Westerberg I."/>
            <person name="Brannstrom I.O."/>
            <person name="Guillou S."/>
            <person name="Cros-Aarteil S."/>
            <person name="Calhoun S."/>
            <person name="Haridas S."/>
            <person name="Kuo A."/>
            <person name="Mondo S."/>
            <person name="Pangilinan J."/>
            <person name="Riley R."/>
            <person name="LaButti K."/>
            <person name="Andreopoulos B."/>
            <person name="Lipzen A."/>
            <person name="Chen C."/>
            <person name="Yan M."/>
            <person name="Daum C."/>
            <person name="Ng V."/>
            <person name="Clum A."/>
            <person name="Steindorff A."/>
            <person name="Ohm R.A."/>
            <person name="Martin F."/>
            <person name="Silar P."/>
            <person name="Natvig D.O."/>
            <person name="Lalanne C."/>
            <person name="Gautier V."/>
            <person name="Ament-Velasquez S.L."/>
            <person name="Kruys A."/>
            <person name="Hutchinson M.I."/>
            <person name="Powell A.J."/>
            <person name="Barry K."/>
            <person name="Miller A.N."/>
            <person name="Grigoriev I.V."/>
            <person name="Debuchy R."/>
            <person name="Gladieux P."/>
            <person name="Hiltunen Thoren M."/>
            <person name="Johannesson H."/>
        </authorList>
    </citation>
    <scope>NUCLEOTIDE SEQUENCE</scope>
    <source>
        <strain evidence="2">CBS 731.68</strain>
    </source>
</reference>
<reference evidence="2" key="2">
    <citation type="submission" date="2023-05" db="EMBL/GenBank/DDBJ databases">
        <authorList>
            <consortium name="Lawrence Berkeley National Laboratory"/>
            <person name="Steindorff A."/>
            <person name="Hensen N."/>
            <person name="Bonometti L."/>
            <person name="Westerberg I."/>
            <person name="Brannstrom I.O."/>
            <person name="Guillou S."/>
            <person name="Cros-Aarteil S."/>
            <person name="Calhoun S."/>
            <person name="Haridas S."/>
            <person name="Kuo A."/>
            <person name="Mondo S."/>
            <person name="Pangilinan J."/>
            <person name="Riley R."/>
            <person name="Labutti K."/>
            <person name="Andreopoulos B."/>
            <person name="Lipzen A."/>
            <person name="Chen C."/>
            <person name="Yanf M."/>
            <person name="Daum C."/>
            <person name="Ng V."/>
            <person name="Clum A."/>
            <person name="Ohm R."/>
            <person name="Martin F."/>
            <person name="Silar P."/>
            <person name="Natvig D."/>
            <person name="Lalanne C."/>
            <person name="Gautier V."/>
            <person name="Ament-Velasquez S.L."/>
            <person name="Kruys A."/>
            <person name="Hutchinson M.I."/>
            <person name="Powell A.J."/>
            <person name="Barry K."/>
            <person name="Miller A.N."/>
            <person name="Grigoriev I.V."/>
            <person name="Debuchy R."/>
            <person name="Gladieux P."/>
            <person name="Thoren M.H."/>
            <person name="Johannesson H."/>
        </authorList>
    </citation>
    <scope>NUCLEOTIDE SEQUENCE</scope>
    <source>
        <strain evidence="2">CBS 731.68</strain>
    </source>
</reference>
<dbReference type="AlphaFoldDB" id="A0AAN6TSW2"/>
<protein>
    <submittedName>
        <fullName evidence="2">Uncharacterized protein</fullName>
    </submittedName>
</protein>
<proteinExistence type="predicted"/>
<accession>A0AAN6TSW2</accession>
<organism evidence="2 3">
    <name type="scientific">Parathielavia appendiculata</name>
    <dbReference type="NCBI Taxonomy" id="2587402"/>
    <lineage>
        <taxon>Eukaryota</taxon>
        <taxon>Fungi</taxon>
        <taxon>Dikarya</taxon>
        <taxon>Ascomycota</taxon>
        <taxon>Pezizomycotina</taxon>
        <taxon>Sordariomycetes</taxon>
        <taxon>Sordariomycetidae</taxon>
        <taxon>Sordariales</taxon>
        <taxon>Chaetomiaceae</taxon>
        <taxon>Parathielavia</taxon>
    </lineage>
</organism>
<evidence type="ECO:0000256" key="1">
    <source>
        <dbReference type="SAM" id="MobiDB-lite"/>
    </source>
</evidence>
<name>A0AAN6TSW2_9PEZI</name>
<feature type="compositionally biased region" description="Basic and acidic residues" evidence="1">
    <location>
        <begin position="110"/>
        <end position="125"/>
    </location>
</feature>
<comment type="caution">
    <text evidence="2">The sequence shown here is derived from an EMBL/GenBank/DDBJ whole genome shotgun (WGS) entry which is preliminary data.</text>
</comment>
<sequence>METLHVDCSTRAPVHSPGHGGCRARLMGLGTRLDHGTHHAAASPGTGVLDFWHHVPRLRNLHDAHRCLSLGLSSGLANTEGGLRRLGSGDLEVLKIPLVCLSTQDGTSEGGRERARRPTDQDHEPSAVLERTGMDMERKTTIGKGRCFGTCRASRRRGKEFERGGNLSRDEKIATRRIPGAESARRLRSWLMFYGTHGFQYDWLSGIWKYWDTAQGYLNDRAAASEFPSQYRHQRRQHESSHARLGKARSVWQSFQTLCGILSEESRRASYHLSLLLGDASNEVVSVLEPYVAESIGSPNTSWSHERCIIEYVTALIINHRESEARDCLRNVEARSLLHNCAIQRFSSSSTL</sequence>
<keyword evidence="3" id="KW-1185">Reference proteome</keyword>
<evidence type="ECO:0000313" key="2">
    <source>
        <dbReference type="EMBL" id="KAK4120064.1"/>
    </source>
</evidence>
<gene>
    <name evidence="2" type="ORF">N657DRAFT_702576</name>
</gene>
<dbReference type="RefSeq" id="XP_062643836.1">
    <property type="nucleotide sequence ID" value="XM_062797365.1"/>
</dbReference>
<dbReference type="GeneID" id="87834136"/>
<feature type="region of interest" description="Disordered" evidence="1">
    <location>
        <begin position="104"/>
        <end position="126"/>
    </location>
</feature>